<gene>
    <name evidence="1" type="ORF">ECU07_1880</name>
</gene>
<proteinExistence type="predicted"/>
<dbReference type="VEuPathDB" id="MicrosporidiaDB:M970_061620"/>
<dbReference type="AlphaFoldDB" id="M1JK67"/>
<protein>
    <submittedName>
        <fullName evidence="1">Uncharacterized protein</fullName>
    </submittedName>
</protein>
<sequence length="207" mass="23236">MVGLEPSSRSGVLEECRECRAIVMKGDGVQTPLHKGDSILGGEGACLMRYAAWTLISAVDVVYCSLETRESVSLTFNPDGQVIVVPFMFKGYNIAALPTTKFGDLKKDTKQIENVVSFLRSDICYAVWEFLVSSVQYKDDDRFERLFDERMRGYLRNISEGTSKVYMRGNKTFSELLEMVCGRMLECSGRVAGGGHSKIWKRCHENA</sequence>
<dbReference type="VEuPathDB" id="MicrosporidiaDB:ECU07_1880"/>
<name>M1JK67_ENCCN</name>
<organism evidence="1">
    <name type="scientific">Encephalitozoon cuniculi</name>
    <name type="common">Microsporidian parasite</name>
    <dbReference type="NCBI Taxonomy" id="6035"/>
    <lineage>
        <taxon>Eukaryota</taxon>
        <taxon>Fungi</taxon>
        <taxon>Fungi incertae sedis</taxon>
        <taxon>Microsporidia</taxon>
        <taxon>Unikaryonidae</taxon>
        <taxon>Encephalitozoon</taxon>
    </lineage>
</organism>
<dbReference type="EMBL" id="KC513610">
    <property type="protein sequence ID" value="AGE95864.1"/>
    <property type="molecule type" value="Genomic_DNA"/>
</dbReference>
<dbReference type="VEuPathDB" id="MicrosporidiaDB:AEWD_061640"/>
<dbReference type="VEuPathDB" id="MicrosporidiaDB:AEWR_061620"/>
<dbReference type="VEuPathDB" id="MicrosporidiaDB:AEWQ_071870"/>
<evidence type="ECO:0000313" key="1">
    <source>
        <dbReference type="EMBL" id="AGE95864.1"/>
    </source>
</evidence>
<reference evidence="1" key="1">
    <citation type="journal article" date="2013" name="Eukaryot. Cell">
        <title>Extremely Reduced Levels of Heterozygosity in the Vertebrate Pathogen Encephalitozoon cuniculi.</title>
        <authorList>
            <person name="Selman M."/>
            <person name="Sak B."/>
            <person name="Kvac M."/>
            <person name="Farinelli L."/>
            <person name="Weiss L.M."/>
            <person name="Corradi N."/>
        </authorList>
    </citation>
    <scope>NUCLEOTIDE SEQUENCE</scope>
</reference>
<accession>M1JK67</accession>